<dbReference type="InterPro" id="IPR020846">
    <property type="entry name" value="MFS_dom"/>
</dbReference>
<dbReference type="InterPro" id="IPR036259">
    <property type="entry name" value="MFS_trans_sf"/>
</dbReference>
<keyword evidence="2" id="KW-0813">Transport</keyword>
<name>A0ABR3WC58_9PEZI</name>
<evidence type="ECO:0000259" key="7">
    <source>
        <dbReference type="PROSITE" id="PS50850"/>
    </source>
</evidence>
<sequence length="496" mass="54530">MSSQESVKIGDTVVSTGVSPTSEKNADAESTTVDRKAELRLVRKLDLRIMSLAMFVYLFSVLDRVNIGNAALYGFKTDLKLVGNQYQILVSIFFATYISVELPANWMIKKIGPSKWIGFITASWGFVATFSALTHNFGGFLVCRILLGAFEGGMWPGLVLYLTTFYTRREIALRIAVLFACSALASACGGLLAFGIGHMDGYAGYRGWRWILIIEGLPSIVLGVATWFGLADEPATAYYLNEEERRLLVSRLDRQPGITQSAKQFHWKDVLEAFSDWTIWAFCFAQFGADVMLYAFSTYLPTIIRGINPHFSTPLVQVLTIPCYLVGAASYIIVGQVSDRLQHRGIFVITAGIVSVCGYGMLISDGGVSVHYGGCFLVAAGLYVIVGLPLAWLPTNVPRYGKRTTTIAMQAAIGNSAGIMAGFVYPASQAPRYIKGHAISLAMGGFAVVTYAIVWAYYVYENKQRKSGKRDFQLEGLADEEVRELGDKSPRFIFVT</sequence>
<evidence type="ECO:0000313" key="8">
    <source>
        <dbReference type="EMBL" id="KAL1858295.1"/>
    </source>
</evidence>
<feature type="transmembrane region" description="Helical" evidence="6">
    <location>
        <begin position="45"/>
        <end position="65"/>
    </location>
</feature>
<keyword evidence="9" id="KW-1185">Reference proteome</keyword>
<feature type="transmembrane region" description="Helical" evidence="6">
    <location>
        <begin position="85"/>
        <end position="104"/>
    </location>
</feature>
<dbReference type="Gene3D" id="1.20.1250.20">
    <property type="entry name" value="MFS general substrate transporter like domains"/>
    <property type="match status" value="2"/>
</dbReference>
<evidence type="ECO:0000256" key="5">
    <source>
        <dbReference type="ARBA" id="ARBA00023136"/>
    </source>
</evidence>
<reference evidence="8 9" key="1">
    <citation type="journal article" date="2024" name="Commun. Biol.">
        <title>Comparative genomic analysis of thermophilic fungi reveals convergent evolutionary adaptations and gene losses.</title>
        <authorList>
            <person name="Steindorff A.S."/>
            <person name="Aguilar-Pontes M.V."/>
            <person name="Robinson A.J."/>
            <person name="Andreopoulos B."/>
            <person name="LaButti K."/>
            <person name="Kuo A."/>
            <person name="Mondo S."/>
            <person name="Riley R."/>
            <person name="Otillar R."/>
            <person name="Haridas S."/>
            <person name="Lipzen A."/>
            <person name="Grimwood J."/>
            <person name="Schmutz J."/>
            <person name="Clum A."/>
            <person name="Reid I.D."/>
            <person name="Moisan M.C."/>
            <person name="Butler G."/>
            <person name="Nguyen T.T.M."/>
            <person name="Dewar K."/>
            <person name="Conant G."/>
            <person name="Drula E."/>
            <person name="Henrissat B."/>
            <person name="Hansel C."/>
            <person name="Singer S."/>
            <person name="Hutchinson M.I."/>
            <person name="de Vries R.P."/>
            <person name="Natvig D.O."/>
            <person name="Powell A.J."/>
            <person name="Tsang A."/>
            <person name="Grigoriev I.V."/>
        </authorList>
    </citation>
    <scope>NUCLEOTIDE SEQUENCE [LARGE SCALE GENOMIC DNA]</scope>
    <source>
        <strain evidence="8 9">ATCC 24622</strain>
    </source>
</reference>
<evidence type="ECO:0000256" key="2">
    <source>
        <dbReference type="ARBA" id="ARBA00022448"/>
    </source>
</evidence>
<dbReference type="InterPro" id="IPR011701">
    <property type="entry name" value="MFS"/>
</dbReference>
<feature type="transmembrane region" description="Helical" evidence="6">
    <location>
        <begin position="208"/>
        <end position="230"/>
    </location>
</feature>
<dbReference type="PROSITE" id="PS50850">
    <property type="entry name" value="MFS"/>
    <property type="match status" value="1"/>
</dbReference>
<dbReference type="PANTHER" id="PTHR43791:SF91">
    <property type="entry name" value="MAJOR FACILITATOR SUPERFAMILY (MFS) PROFILE DOMAIN-CONTAINING PROTEIN-RELATED"/>
    <property type="match status" value="1"/>
</dbReference>
<dbReference type="SUPFAM" id="SSF103473">
    <property type="entry name" value="MFS general substrate transporter"/>
    <property type="match status" value="1"/>
</dbReference>
<feature type="transmembrane region" description="Helical" evidence="6">
    <location>
        <begin position="175"/>
        <end position="196"/>
    </location>
</feature>
<dbReference type="Proteomes" id="UP001586593">
    <property type="component" value="Unassembled WGS sequence"/>
</dbReference>
<keyword evidence="5 6" id="KW-0472">Membrane</keyword>
<proteinExistence type="predicted"/>
<gene>
    <name evidence="8" type="ORF">VTK73DRAFT_7850</name>
</gene>
<organism evidence="8 9">
    <name type="scientific">Phialemonium thermophilum</name>
    <dbReference type="NCBI Taxonomy" id="223376"/>
    <lineage>
        <taxon>Eukaryota</taxon>
        <taxon>Fungi</taxon>
        <taxon>Dikarya</taxon>
        <taxon>Ascomycota</taxon>
        <taxon>Pezizomycotina</taxon>
        <taxon>Sordariomycetes</taxon>
        <taxon>Sordariomycetidae</taxon>
        <taxon>Cephalothecales</taxon>
        <taxon>Cephalothecaceae</taxon>
        <taxon>Phialemonium</taxon>
    </lineage>
</organism>
<evidence type="ECO:0000313" key="9">
    <source>
        <dbReference type="Proteomes" id="UP001586593"/>
    </source>
</evidence>
<feature type="transmembrane region" description="Helical" evidence="6">
    <location>
        <begin position="437"/>
        <end position="460"/>
    </location>
</feature>
<feature type="transmembrane region" description="Helical" evidence="6">
    <location>
        <begin position="139"/>
        <end position="163"/>
    </location>
</feature>
<keyword evidence="3 6" id="KW-0812">Transmembrane</keyword>
<evidence type="ECO:0000256" key="1">
    <source>
        <dbReference type="ARBA" id="ARBA00004141"/>
    </source>
</evidence>
<dbReference type="PANTHER" id="PTHR43791">
    <property type="entry name" value="PERMEASE-RELATED"/>
    <property type="match status" value="1"/>
</dbReference>
<dbReference type="EMBL" id="JAZHXJ010000524">
    <property type="protein sequence ID" value="KAL1858295.1"/>
    <property type="molecule type" value="Genomic_DNA"/>
</dbReference>
<accession>A0ABR3WC58</accession>
<evidence type="ECO:0000256" key="4">
    <source>
        <dbReference type="ARBA" id="ARBA00022989"/>
    </source>
</evidence>
<evidence type="ECO:0000256" key="6">
    <source>
        <dbReference type="SAM" id="Phobius"/>
    </source>
</evidence>
<comment type="subcellular location">
    <subcellularLocation>
        <location evidence="1">Membrane</location>
        <topology evidence="1">Multi-pass membrane protein</topology>
    </subcellularLocation>
</comment>
<protein>
    <recommendedName>
        <fullName evidence="7">Major facilitator superfamily (MFS) profile domain-containing protein</fullName>
    </recommendedName>
</protein>
<feature type="transmembrane region" description="Helical" evidence="6">
    <location>
        <begin position="405"/>
        <end position="425"/>
    </location>
</feature>
<feature type="transmembrane region" description="Helical" evidence="6">
    <location>
        <begin position="277"/>
        <end position="296"/>
    </location>
</feature>
<evidence type="ECO:0000256" key="3">
    <source>
        <dbReference type="ARBA" id="ARBA00022692"/>
    </source>
</evidence>
<feature type="domain" description="Major facilitator superfamily (MFS) profile" evidence="7">
    <location>
        <begin position="49"/>
        <end position="462"/>
    </location>
</feature>
<feature type="transmembrane region" description="Helical" evidence="6">
    <location>
        <begin position="370"/>
        <end position="393"/>
    </location>
</feature>
<feature type="transmembrane region" description="Helical" evidence="6">
    <location>
        <begin position="316"/>
        <end position="334"/>
    </location>
</feature>
<dbReference type="Pfam" id="PF07690">
    <property type="entry name" value="MFS_1"/>
    <property type="match status" value="1"/>
</dbReference>
<feature type="transmembrane region" description="Helical" evidence="6">
    <location>
        <begin position="346"/>
        <end position="364"/>
    </location>
</feature>
<feature type="transmembrane region" description="Helical" evidence="6">
    <location>
        <begin position="116"/>
        <end position="133"/>
    </location>
</feature>
<keyword evidence="4 6" id="KW-1133">Transmembrane helix</keyword>
<comment type="caution">
    <text evidence="8">The sequence shown here is derived from an EMBL/GenBank/DDBJ whole genome shotgun (WGS) entry which is preliminary data.</text>
</comment>